<dbReference type="InterPro" id="IPR027417">
    <property type="entry name" value="P-loop_NTPase"/>
</dbReference>
<protein>
    <recommendedName>
        <fullName evidence="1">SNF2 N-terminal domain-containing protein</fullName>
    </recommendedName>
</protein>
<dbReference type="eggNOG" id="COG0553">
    <property type="taxonomic scope" value="Bacteria"/>
</dbReference>
<dbReference type="SUPFAM" id="SSF52540">
    <property type="entry name" value="P-loop containing nucleoside triphosphate hydrolases"/>
    <property type="match status" value="1"/>
</dbReference>
<evidence type="ECO:0000313" key="3">
    <source>
        <dbReference type="Proteomes" id="UP000094893"/>
    </source>
</evidence>
<dbReference type="Gene3D" id="3.40.50.10810">
    <property type="entry name" value="Tandem AAA-ATPase domain"/>
    <property type="match status" value="1"/>
</dbReference>
<dbReference type="RefSeq" id="WP_051488119.1">
    <property type="nucleotide sequence ID" value="NZ_LWRZ01000114.1"/>
</dbReference>
<accession>A0A1C2IYR1</accession>
<dbReference type="Proteomes" id="UP000094893">
    <property type="component" value="Unassembled WGS sequence"/>
</dbReference>
<gene>
    <name evidence="2" type="ORF">A6P07_01890</name>
</gene>
<dbReference type="AlphaFoldDB" id="A0A1C2IYR1"/>
<evidence type="ECO:0000313" key="2">
    <source>
        <dbReference type="EMBL" id="OCX76701.1"/>
    </source>
</evidence>
<sequence length="367" mass="41340">MFFLSTRIFRDIPHPFCDIFLRMNSAAPQKPPVAPLLQFVLHDGQRVGFVLQYDPDHLAAIRAIFQEHRGVWRKPARAWVVPLDAAREIMAELAEMDPDRFPLARSEAFLEKATQNPRAFVAPQLDVQIQPLTDGRQAVRFAYDPVLVTLLHKMRGHWHKPWWVVDSPLEKLQDRLERLGAIPRPYMTIHSDLWELLESGTLQPTGLLHVEEGDIEPERGDAAAFAGYPTEGPAVLVPLITPLSLLDVDTDQIRSMSEAYGLYPYQAEGLHFLLARSTALLADDMGLGKTRQALVAALAVLEAPSDISNMDSPRRALIVCPASLKRNWEAELKAIGIPGCSTGYRPVPFPRCRRHRTSGESFRNRLR</sequence>
<dbReference type="GO" id="GO:0005524">
    <property type="term" value="F:ATP binding"/>
    <property type="evidence" value="ECO:0007669"/>
    <property type="project" value="InterPro"/>
</dbReference>
<dbReference type="InterPro" id="IPR050496">
    <property type="entry name" value="SNF2_RAD54_helicase_repair"/>
</dbReference>
<comment type="caution">
    <text evidence="2">The sequence shown here is derived from an EMBL/GenBank/DDBJ whole genome shotgun (WGS) entry which is preliminary data.</text>
</comment>
<dbReference type="Pfam" id="PF00176">
    <property type="entry name" value="SNF2-rel_dom"/>
    <property type="match status" value="1"/>
</dbReference>
<dbReference type="EMBL" id="LWSA01000021">
    <property type="protein sequence ID" value="OCX76701.1"/>
    <property type="molecule type" value="Genomic_DNA"/>
</dbReference>
<proteinExistence type="predicted"/>
<dbReference type="InterPro" id="IPR038718">
    <property type="entry name" value="SNF2-like_sf"/>
</dbReference>
<name>A0A1C2IYR1_ACITH</name>
<dbReference type="PANTHER" id="PTHR45629:SF7">
    <property type="entry name" value="DNA EXCISION REPAIR PROTEIN ERCC-6-RELATED"/>
    <property type="match status" value="1"/>
</dbReference>
<evidence type="ECO:0000259" key="1">
    <source>
        <dbReference type="Pfam" id="PF00176"/>
    </source>
</evidence>
<dbReference type="InterPro" id="IPR000330">
    <property type="entry name" value="SNF2_N"/>
</dbReference>
<feature type="domain" description="SNF2 N-terminal" evidence="1">
    <location>
        <begin position="265"/>
        <end position="333"/>
    </location>
</feature>
<organism evidence="2 3">
    <name type="scientific">Acidithiobacillus thiooxidans</name>
    <name type="common">Thiobacillus thiooxidans</name>
    <dbReference type="NCBI Taxonomy" id="930"/>
    <lineage>
        <taxon>Bacteria</taxon>
        <taxon>Pseudomonadati</taxon>
        <taxon>Pseudomonadota</taxon>
        <taxon>Acidithiobacillia</taxon>
        <taxon>Acidithiobacillales</taxon>
        <taxon>Acidithiobacillaceae</taxon>
        <taxon>Acidithiobacillus</taxon>
    </lineage>
</organism>
<reference evidence="2 3" key="1">
    <citation type="journal article" date="2016" name="Int. J. Mol. Sci.">
        <title>Comparative genomics of the extreme acidophile Acidithiobacillus thiooxidans reveals intraspecific divergence and niche adaptation.</title>
        <authorList>
            <person name="Zhang X."/>
            <person name="Feng X."/>
            <person name="Tao J."/>
            <person name="Ma L."/>
            <person name="Xiao Y."/>
            <person name="Liang Y."/>
            <person name="Liu X."/>
            <person name="Yin H."/>
        </authorList>
    </citation>
    <scope>NUCLEOTIDE SEQUENCE [LARGE SCALE GENOMIC DNA]</scope>
    <source>
        <strain evidence="2 3">A02</strain>
    </source>
</reference>
<dbReference type="PANTHER" id="PTHR45629">
    <property type="entry name" value="SNF2/RAD54 FAMILY MEMBER"/>
    <property type="match status" value="1"/>
</dbReference>